<feature type="transmembrane region" description="Helical" evidence="14">
    <location>
        <begin position="1508"/>
        <end position="1533"/>
    </location>
</feature>
<gene>
    <name evidence="16" type="ORF">AJ78_01592</name>
</gene>
<feature type="region of interest" description="Disordered" evidence="13">
    <location>
        <begin position="1"/>
        <end position="38"/>
    </location>
</feature>
<evidence type="ECO:0000256" key="10">
    <source>
        <dbReference type="ARBA" id="ARBA00022833"/>
    </source>
</evidence>
<feature type="transmembrane region" description="Helical" evidence="14">
    <location>
        <begin position="124"/>
        <end position="143"/>
    </location>
</feature>
<dbReference type="InterPro" id="IPR057211">
    <property type="entry name" value="DUF7889"/>
</dbReference>
<evidence type="ECO:0000256" key="6">
    <source>
        <dbReference type="ARBA" id="ARBA00022692"/>
    </source>
</evidence>
<keyword evidence="6 14" id="KW-0812">Transmembrane</keyword>
<feature type="compositionally biased region" description="Acidic residues" evidence="13">
    <location>
        <begin position="383"/>
        <end position="395"/>
    </location>
</feature>
<dbReference type="CDD" id="cd16702">
    <property type="entry name" value="RING_CH-C4HC3_MARCH6"/>
    <property type="match status" value="1"/>
</dbReference>
<dbReference type="VEuPathDB" id="FungiDB:AJ78_01592"/>
<dbReference type="GO" id="GO:0008270">
    <property type="term" value="F:zinc ion binding"/>
    <property type="evidence" value="ECO:0007669"/>
    <property type="project" value="UniProtKB-KW"/>
</dbReference>
<dbReference type="GO" id="GO:0005789">
    <property type="term" value="C:endoplasmic reticulum membrane"/>
    <property type="evidence" value="ECO:0007669"/>
    <property type="project" value="TreeGrafter"/>
</dbReference>
<reference evidence="16 17" key="1">
    <citation type="submission" date="2015-07" db="EMBL/GenBank/DDBJ databases">
        <title>Emmonsia species relationships and genome sequence.</title>
        <authorList>
            <consortium name="The Broad Institute Genomics Platform"/>
            <person name="Cuomo C.A."/>
            <person name="Munoz J.F."/>
            <person name="Imamovic A."/>
            <person name="Priest M.E."/>
            <person name="Young S."/>
            <person name="Clay O.K."/>
            <person name="McEwen J.G."/>
        </authorList>
    </citation>
    <scope>NUCLEOTIDE SEQUENCE [LARGE SCALE GENOMIC DNA]</scope>
    <source>
        <strain evidence="16 17">UAMH 9510</strain>
    </source>
</reference>
<keyword evidence="8" id="KW-0863">Zinc-finger</keyword>
<feature type="compositionally biased region" description="Basic and acidic residues" evidence="13">
    <location>
        <begin position="564"/>
        <end position="573"/>
    </location>
</feature>
<keyword evidence="9" id="KW-0833">Ubl conjugation pathway</keyword>
<keyword evidence="11 14" id="KW-1133">Transmembrane helix</keyword>
<dbReference type="GO" id="GO:0061630">
    <property type="term" value="F:ubiquitin protein ligase activity"/>
    <property type="evidence" value="ECO:0007669"/>
    <property type="project" value="UniProtKB-EC"/>
</dbReference>
<feature type="transmembrane region" description="Helical" evidence="14">
    <location>
        <begin position="827"/>
        <end position="848"/>
    </location>
</feature>
<protein>
    <recommendedName>
        <fullName evidence="4">RING-type E3 ubiquitin transferase</fullName>
        <ecNumber evidence="4">2.3.2.27</ecNumber>
    </recommendedName>
</protein>
<accession>A0A1J9QR45</accession>
<feature type="transmembrane region" description="Helical" evidence="14">
    <location>
        <begin position="1161"/>
        <end position="1179"/>
    </location>
</feature>
<feature type="transmembrane region" description="Helical" evidence="14">
    <location>
        <begin position="1410"/>
        <end position="1433"/>
    </location>
</feature>
<dbReference type="Gene3D" id="3.30.40.10">
    <property type="entry name" value="Zinc/RING finger domain, C3HC4 (zinc finger)"/>
    <property type="match status" value="1"/>
</dbReference>
<comment type="pathway">
    <text evidence="3">Protein modification; protein ubiquitination.</text>
</comment>
<feature type="domain" description="RING-CH-type" evidence="15">
    <location>
        <begin position="35"/>
        <end position="96"/>
    </location>
</feature>
<dbReference type="SUPFAM" id="SSF57850">
    <property type="entry name" value="RING/U-box"/>
    <property type="match status" value="1"/>
</dbReference>
<evidence type="ECO:0000256" key="3">
    <source>
        <dbReference type="ARBA" id="ARBA00004906"/>
    </source>
</evidence>
<feature type="transmembrane region" description="Helical" evidence="14">
    <location>
        <begin position="1114"/>
        <end position="1141"/>
    </location>
</feature>
<feature type="transmembrane region" description="Helical" evidence="14">
    <location>
        <begin position="1263"/>
        <end position="1281"/>
    </location>
</feature>
<dbReference type="OrthoDB" id="1108038at2759"/>
<dbReference type="FunFam" id="3.30.40.10:FF:000287">
    <property type="entry name" value="RING finger membrane protein"/>
    <property type="match status" value="1"/>
</dbReference>
<dbReference type="InterPro" id="IPR056521">
    <property type="entry name" value="MARCHF6-like_C"/>
</dbReference>
<evidence type="ECO:0000256" key="5">
    <source>
        <dbReference type="ARBA" id="ARBA00022679"/>
    </source>
</evidence>
<evidence type="ECO:0000256" key="14">
    <source>
        <dbReference type="SAM" id="Phobius"/>
    </source>
</evidence>
<dbReference type="GO" id="GO:0036503">
    <property type="term" value="P:ERAD pathway"/>
    <property type="evidence" value="ECO:0007669"/>
    <property type="project" value="TreeGrafter"/>
</dbReference>
<evidence type="ECO:0000256" key="1">
    <source>
        <dbReference type="ARBA" id="ARBA00000900"/>
    </source>
</evidence>
<keyword evidence="12 14" id="KW-0472">Membrane</keyword>
<keyword evidence="17" id="KW-1185">Reference proteome</keyword>
<comment type="catalytic activity">
    <reaction evidence="1">
        <text>S-ubiquitinyl-[E2 ubiquitin-conjugating enzyme]-L-cysteine + [acceptor protein]-L-lysine = [E2 ubiquitin-conjugating enzyme]-L-cysteine + N(6)-ubiquitinyl-[acceptor protein]-L-lysine.</text>
        <dbReference type="EC" id="2.3.2.27"/>
    </reaction>
</comment>
<evidence type="ECO:0000313" key="17">
    <source>
        <dbReference type="Proteomes" id="UP000182235"/>
    </source>
</evidence>
<comment type="subcellular location">
    <subcellularLocation>
        <location evidence="2">Membrane</location>
        <topology evidence="2">Multi-pass membrane protein</topology>
    </subcellularLocation>
</comment>
<evidence type="ECO:0000256" key="2">
    <source>
        <dbReference type="ARBA" id="ARBA00004141"/>
    </source>
</evidence>
<evidence type="ECO:0000256" key="9">
    <source>
        <dbReference type="ARBA" id="ARBA00022786"/>
    </source>
</evidence>
<feature type="transmembrane region" description="Helical" evidence="14">
    <location>
        <begin position="1594"/>
        <end position="1617"/>
    </location>
</feature>
<dbReference type="STRING" id="1447872.A0A1J9QR45"/>
<feature type="transmembrane region" description="Helical" evidence="14">
    <location>
        <begin position="1637"/>
        <end position="1658"/>
    </location>
</feature>
<dbReference type="Proteomes" id="UP000182235">
    <property type="component" value="Unassembled WGS sequence"/>
</dbReference>
<organism evidence="16 17">
    <name type="scientific">Emergomyces pasteurianus Ep9510</name>
    <dbReference type="NCBI Taxonomy" id="1447872"/>
    <lineage>
        <taxon>Eukaryota</taxon>
        <taxon>Fungi</taxon>
        <taxon>Dikarya</taxon>
        <taxon>Ascomycota</taxon>
        <taxon>Pezizomycotina</taxon>
        <taxon>Eurotiomycetes</taxon>
        <taxon>Eurotiomycetidae</taxon>
        <taxon>Onygenales</taxon>
        <taxon>Ajellomycetaceae</taxon>
        <taxon>Emergomyces</taxon>
    </lineage>
</organism>
<evidence type="ECO:0000256" key="4">
    <source>
        <dbReference type="ARBA" id="ARBA00012483"/>
    </source>
</evidence>
<dbReference type="Pfam" id="PF23113">
    <property type="entry name" value="MARCHF6_C"/>
    <property type="match status" value="1"/>
</dbReference>
<evidence type="ECO:0000256" key="12">
    <source>
        <dbReference type="ARBA" id="ARBA00023136"/>
    </source>
</evidence>
<evidence type="ECO:0000259" key="15">
    <source>
        <dbReference type="PROSITE" id="PS51292"/>
    </source>
</evidence>
<sequence length="1700" mass="190192">MDINRVAAGRDRRTGPPPDIMNDPAFATNTPSNRRSVDESDTCRICRGEGTEEEQLYYPCKCSGSIKFVHQDCLMQWLSHSQKKYCELCKTPFRFTKLYDPNMPQELPAPIFLKELVIQGCRSFVTWLRFVLVAFVWLGWLPWSMRAIWRGLFWLADGRWPNPEFYHTSRVPSASHALDQLAAHGTSPANTLSLHNLSSGVGAHDMTPTLPPFASPISSMLNFSAGEPLIFTIMKKLLWGTWATTASSVFETTVSNSTNATSASLRRFRQPSWLSDVSFLKTLTPYSTLNNILIDTFEGQIITLSVVIAFILVFLIREWVVQQQPAINLAEADREAAAQLIADAGANQPADAQRPPPVQQAHHQEADHEANQDINPETHQEEENQEAESQEAENQEDIHEHQDAGFPDWNDSQLNDIPLPSDQSQQLNPTGNGFESSNQYWPSQVENNPTTINEVGNILEHPSIVNQTNEEIEANADSHGNAQWPGLDVFKDLWTRGARNPTEILRIIEEEGRQEELGWVIAAMQKLESVGEQGFKFGEVSEGYVQESEEGSASDQQRSRPTSTHREDDRYHSPSESAKSTGEEASEFHDRPERAFTVRFGNPTANSGIPTESFSPSLPTMEHFNPPARFGSETAGPSRSIHSFDISPHTRLDTSTDHLFVPQEDVELLDRQPSSPPLTPIEPPVSGLDIHDHEVLPVTQAEPSTAVPQQPPPIEAADPPAESLIDRALNWFWGGVPITRQAEDEDQAEDGEVEGVAENAPQEAPHGPVRIDHHHFHDPMDQPGFADGPLAPIDPDDVDAADEGDDLEGILELIGMQGPIVGLLQNGVFSALLVSFTVAVGIWLPYLWGKIALVLLTNPIRLFIGVPVAIVSLVADITVDTLLGSVGYVIYWANVLLRHALVTFGRFIPSLTKFSASNAVTAASLSLIDGSSQRLKGVLGAFFTFHESDLPMFSVLSHQALRIHQERIATVFTFIINFGKTIFYDVPLLLLEKDTPSRLISFISPLEPAKLFHTMGTTVAGIEKSALFFLEKENWPSLKVGGVEEKVALSLNYDLAQWDTKDRIIAIIVGYCFASLLGMLYLRFAALFSVPRQEHRVEGAVADVLQQAGGVMKVILIIGIEMIVFPLYCGILLDVALLPLFRDATLSSRTAFTLDSPFTSLFVHWFIGTCYMFHFALFVSMCRKIMRSGVLYFIRDPDDPTFHPVRDVLERNITTQLRKIAFSALVYGGLVMVCLGGVVWGLSLTFREVLPIHWSSNEPVLEFPVDLLFYNFVMPLAIRSIRPSDGLHKMYDWWFHKCAHILRLTHFLFGERRQDEEGRHAYPWRDRIFGRGSATLDSEGHSKYFLRNGKFVRAPGSDQVRIPKGRHVFLTVDENNERIDGKEDHEEGLHGKSNTMFAHVYIPPRFKTRIAAFIFMIWVFAAVTGLGCTIVPLVVGRRMISSLFPSHIRVNDIYAFSVGIYVVGGACYAMFHCRHALPALRQRLQPYLATPRQAFPQAYNLLVKFLSLLYIAAAYALFLPSVFALITELYILIPLHTYIGGGDAHVIHFVQDWTLGVLYVRMAVRLILWYRGSRPANALNAILRNGWMNPDITLATRAFIVPATLAACLAILGPLPIGYVLNSTLFHDSSAIVHSEVYRYCFPAMLMVVILMWVAHLARKQIAIWRVGIRDDVYLIGERLHNFGEKRAKDVGVTRRMITS</sequence>
<feature type="region of interest" description="Disordered" evidence="13">
    <location>
        <begin position="347"/>
        <end position="449"/>
    </location>
</feature>
<dbReference type="PANTHER" id="PTHR13145:SF0">
    <property type="entry name" value="E3 UBIQUITIN-PROTEIN LIGASE MARCHF6"/>
    <property type="match status" value="1"/>
</dbReference>
<dbReference type="EMBL" id="LGRN01000037">
    <property type="protein sequence ID" value="OJD18348.1"/>
    <property type="molecule type" value="Genomic_DNA"/>
</dbReference>
<dbReference type="InterPro" id="IPR011016">
    <property type="entry name" value="Znf_RING-CH"/>
</dbReference>
<dbReference type="Pfam" id="PF25417">
    <property type="entry name" value="DUF7889"/>
    <property type="match status" value="1"/>
</dbReference>
<keyword evidence="10" id="KW-0862">Zinc</keyword>
<evidence type="ECO:0000313" key="16">
    <source>
        <dbReference type="EMBL" id="OJD18348.1"/>
    </source>
</evidence>
<feature type="compositionally biased region" description="Polar residues" evidence="13">
    <location>
        <begin position="553"/>
        <end position="562"/>
    </location>
</feature>
<dbReference type="SMART" id="SM00744">
    <property type="entry name" value="RINGv"/>
    <property type="match status" value="1"/>
</dbReference>
<feature type="transmembrane region" description="Helical" evidence="14">
    <location>
        <begin position="1553"/>
        <end position="1573"/>
    </location>
</feature>
<feature type="compositionally biased region" description="Polar residues" evidence="13">
    <location>
        <begin position="410"/>
        <end position="449"/>
    </location>
</feature>
<feature type="transmembrane region" description="Helical" evidence="14">
    <location>
        <begin position="1064"/>
        <end position="1086"/>
    </location>
</feature>
<feature type="compositionally biased region" description="Basic and acidic residues" evidence="13">
    <location>
        <begin position="362"/>
        <end position="382"/>
    </location>
</feature>
<feature type="transmembrane region" description="Helical" evidence="14">
    <location>
        <begin position="968"/>
        <end position="990"/>
    </location>
</feature>
<dbReference type="InterPro" id="IPR013083">
    <property type="entry name" value="Znf_RING/FYVE/PHD"/>
</dbReference>
<dbReference type="EC" id="2.3.2.27" evidence="4"/>
<dbReference type="PROSITE" id="PS51292">
    <property type="entry name" value="ZF_RING_CH"/>
    <property type="match status" value="1"/>
</dbReference>
<name>A0A1J9QR45_9EURO</name>
<keyword evidence="5" id="KW-0808">Transferase</keyword>
<evidence type="ECO:0000256" key="13">
    <source>
        <dbReference type="SAM" id="MobiDB-lite"/>
    </source>
</evidence>
<keyword evidence="7" id="KW-0479">Metal-binding</keyword>
<proteinExistence type="predicted"/>
<evidence type="ECO:0000256" key="7">
    <source>
        <dbReference type="ARBA" id="ARBA00022723"/>
    </source>
</evidence>
<dbReference type="Pfam" id="PF12906">
    <property type="entry name" value="RINGv"/>
    <property type="match status" value="1"/>
</dbReference>
<evidence type="ECO:0000256" key="11">
    <source>
        <dbReference type="ARBA" id="ARBA00022989"/>
    </source>
</evidence>
<feature type="transmembrane region" description="Helical" evidence="14">
    <location>
        <begin position="860"/>
        <end position="883"/>
    </location>
</feature>
<comment type="caution">
    <text evidence="16">The sequence shown here is derived from an EMBL/GenBank/DDBJ whole genome shotgun (WGS) entry which is preliminary data.</text>
</comment>
<evidence type="ECO:0000256" key="8">
    <source>
        <dbReference type="ARBA" id="ARBA00022771"/>
    </source>
</evidence>
<feature type="region of interest" description="Disordered" evidence="13">
    <location>
        <begin position="543"/>
        <end position="593"/>
    </location>
</feature>
<feature type="transmembrane region" description="Helical" evidence="14">
    <location>
        <begin position="1453"/>
        <end position="1471"/>
    </location>
</feature>
<feature type="transmembrane region" description="Helical" evidence="14">
    <location>
        <begin position="1220"/>
        <end position="1243"/>
    </location>
</feature>
<dbReference type="PANTHER" id="PTHR13145">
    <property type="entry name" value="SSM4 PROTEIN"/>
    <property type="match status" value="1"/>
</dbReference>